<feature type="compositionally biased region" description="Polar residues" evidence="9">
    <location>
        <begin position="105"/>
        <end position="150"/>
    </location>
</feature>
<keyword evidence="4" id="KW-0560">Oxidoreductase</keyword>
<evidence type="ECO:0000256" key="4">
    <source>
        <dbReference type="ARBA" id="ARBA00023002"/>
    </source>
</evidence>
<dbReference type="GO" id="GO:0005758">
    <property type="term" value="C:mitochondrial intermembrane space"/>
    <property type="evidence" value="ECO:0007669"/>
    <property type="project" value="UniProtKB-SubCell"/>
</dbReference>
<dbReference type="GO" id="GO:0015035">
    <property type="term" value="F:protein-disulfide reductase activity"/>
    <property type="evidence" value="ECO:0007669"/>
    <property type="project" value="InterPro"/>
</dbReference>
<evidence type="ECO:0000256" key="1">
    <source>
        <dbReference type="ARBA" id="ARBA00004569"/>
    </source>
</evidence>
<sequence>MAMTPSVTEDGKDQGKTPSSAEPVVENDSDNKRGLTLATGEIDWACPCLGGMATGPCGAEFRAAFSCFHFSRVEVKGSDCMPPLRDMQACFRRFPHAYRDEQNKKPTSPLNTTASPTNPLNTTASPTNPLNTTASPTNPLNTKASLQKPT</sequence>
<keyword evidence="8" id="KW-0676">Redox-active center</keyword>
<dbReference type="InterPro" id="IPR039289">
    <property type="entry name" value="CHCHD4"/>
</dbReference>
<dbReference type="GO" id="GO:0045041">
    <property type="term" value="P:protein import into mitochondrial intermembrane space"/>
    <property type="evidence" value="ECO:0007669"/>
    <property type="project" value="InterPro"/>
</dbReference>
<comment type="caution">
    <text evidence="10">The sequence shown here is derived from an EMBL/GenBank/DDBJ whole genome shotgun (WGS) entry which is preliminary data.</text>
</comment>
<keyword evidence="6" id="KW-0496">Mitochondrion</keyword>
<feature type="region of interest" description="Disordered" evidence="9">
    <location>
        <begin position="1"/>
        <end position="32"/>
    </location>
</feature>
<evidence type="ECO:0000256" key="2">
    <source>
        <dbReference type="ARBA" id="ARBA00022448"/>
    </source>
</evidence>
<keyword evidence="2" id="KW-0813">Transport</keyword>
<dbReference type="PANTHER" id="PTHR21622:SF0">
    <property type="entry name" value="COILED-COIL-HELIX-COILED-COIL-HELIX DOMAIN CONTAINING 4"/>
    <property type="match status" value="1"/>
</dbReference>
<evidence type="ECO:0000256" key="5">
    <source>
        <dbReference type="ARBA" id="ARBA00023010"/>
    </source>
</evidence>
<evidence type="ECO:0000256" key="3">
    <source>
        <dbReference type="ARBA" id="ARBA00022927"/>
    </source>
</evidence>
<evidence type="ECO:0000313" key="10">
    <source>
        <dbReference type="EMBL" id="KAG5275358.1"/>
    </source>
</evidence>
<dbReference type="Proteomes" id="UP000823561">
    <property type="component" value="Chromosome 10"/>
</dbReference>
<dbReference type="Gene3D" id="1.10.287.2900">
    <property type="match status" value="1"/>
</dbReference>
<evidence type="ECO:0000313" key="11">
    <source>
        <dbReference type="Proteomes" id="UP000823561"/>
    </source>
</evidence>
<evidence type="ECO:0000256" key="8">
    <source>
        <dbReference type="ARBA" id="ARBA00023284"/>
    </source>
</evidence>
<evidence type="ECO:0000256" key="7">
    <source>
        <dbReference type="ARBA" id="ARBA00023157"/>
    </source>
</evidence>
<protein>
    <recommendedName>
        <fullName evidence="12">Mitochondrial intermembrane space import and assembly protein 40</fullName>
    </recommendedName>
</protein>
<evidence type="ECO:0000256" key="9">
    <source>
        <dbReference type="SAM" id="MobiDB-lite"/>
    </source>
</evidence>
<reference evidence="10" key="1">
    <citation type="submission" date="2020-10" db="EMBL/GenBank/DDBJ databases">
        <title>Chromosome-scale genome assembly of the Allis shad, Alosa alosa.</title>
        <authorList>
            <person name="Margot Z."/>
            <person name="Christophe K."/>
            <person name="Cabau C."/>
            <person name="Louis A."/>
            <person name="Berthelot C."/>
            <person name="Parey E."/>
            <person name="Roest Crollius H."/>
            <person name="Montfort J."/>
            <person name="Robinson-Rechavi M."/>
            <person name="Bucao C."/>
            <person name="Bouchez O."/>
            <person name="Gislard M."/>
            <person name="Lluch J."/>
            <person name="Milhes M."/>
            <person name="Lampietro C."/>
            <person name="Lopez Roques C."/>
            <person name="Donnadieu C."/>
            <person name="Braasch I."/>
            <person name="Desvignes T."/>
            <person name="Postlethwait J."/>
            <person name="Bobe J."/>
            <person name="Guiguen Y."/>
        </authorList>
    </citation>
    <scope>NUCLEOTIDE SEQUENCE</scope>
    <source>
        <strain evidence="10">M-15738</strain>
        <tissue evidence="10">Blood</tissue>
    </source>
</reference>
<evidence type="ECO:0008006" key="12">
    <source>
        <dbReference type="Google" id="ProtNLM"/>
    </source>
</evidence>
<feature type="region of interest" description="Disordered" evidence="9">
    <location>
        <begin position="98"/>
        <end position="150"/>
    </location>
</feature>
<dbReference type="AlphaFoldDB" id="A0AAV6GJF6"/>
<evidence type="ECO:0000256" key="6">
    <source>
        <dbReference type="ARBA" id="ARBA00023128"/>
    </source>
</evidence>
<dbReference type="PANTHER" id="PTHR21622">
    <property type="entry name" value="COILED-COIL-HELIX-COILED-COIL-HELIX DOMAIN CONTAINING 4"/>
    <property type="match status" value="1"/>
</dbReference>
<keyword evidence="11" id="KW-1185">Reference proteome</keyword>
<gene>
    <name evidence="10" type="ORF">AALO_G00146540</name>
</gene>
<accession>A0AAV6GJF6</accession>
<keyword evidence="5" id="KW-0811">Translocation</keyword>
<organism evidence="10 11">
    <name type="scientific">Alosa alosa</name>
    <name type="common">allis shad</name>
    <dbReference type="NCBI Taxonomy" id="278164"/>
    <lineage>
        <taxon>Eukaryota</taxon>
        <taxon>Metazoa</taxon>
        <taxon>Chordata</taxon>
        <taxon>Craniata</taxon>
        <taxon>Vertebrata</taxon>
        <taxon>Euteleostomi</taxon>
        <taxon>Actinopterygii</taxon>
        <taxon>Neopterygii</taxon>
        <taxon>Teleostei</taxon>
        <taxon>Clupei</taxon>
        <taxon>Clupeiformes</taxon>
        <taxon>Clupeoidei</taxon>
        <taxon>Clupeidae</taxon>
        <taxon>Alosa</taxon>
    </lineage>
</organism>
<comment type="subcellular location">
    <subcellularLocation>
        <location evidence="1">Mitochondrion intermembrane space</location>
    </subcellularLocation>
</comment>
<keyword evidence="7" id="KW-1015">Disulfide bond</keyword>
<name>A0AAV6GJF6_9TELE</name>
<keyword evidence="3" id="KW-0653">Protein transport</keyword>
<proteinExistence type="predicted"/>
<dbReference type="EMBL" id="JADWDJ010000010">
    <property type="protein sequence ID" value="KAG5275358.1"/>
    <property type="molecule type" value="Genomic_DNA"/>
</dbReference>